<proteinExistence type="inferred from homology"/>
<dbReference type="GO" id="GO:0005737">
    <property type="term" value="C:cytoplasm"/>
    <property type="evidence" value="ECO:0007669"/>
    <property type="project" value="TreeGrafter"/>
</dbReference>
<keyword evidence="10" id="KW-1185">Reference proteome</keyword>
<reference evidence="9" key="1">
    <citation type="submission" date="2023-07" db="EMBL/GenBank/DDBJ databases">
        <title>Chromosome-level genome assembly of Artemia franciscana.</title>
        <authorList>
            <person name="Jo E."/>
        </authorList>
    </citation>
    <scope>NUCLEOTIDE SEQUENCE</scope>
    <source>
        <tissue evidence="9">Whole body</tissue>
    </source>
</reference>
<evidence type="ECO:0000256" key="4">
    <source>
        <dbReference type="ARBA" id="ARBA00022898"/>
    </source>
</evidence>
<dbReference type="PROSITE" id="PS00392">
    <property type="entry name" value="DDC_GAD_HDC_YDC"/>
    <property type="match status" value="1"/>
</dbReference>
<dbReference type="PANTHER" id="PTHR45677:SF8">
    <property type="entry name" value="CYSTEINE SULFINIC ACID DECARBOXYLASE"/>
    <property type="match status" value="1"/>
</dbReference>
<dbReference type="InterPro" id="IPR021115">
    <property type="entry name" value="Pyridoxal-P_BS"/>
</dbReference>
<keyword evidence="8" id="KW-1133">Transmembrane helix</keyword>
<dbReference type="Gene3D" id="3.40.640.10">
    <property type="entry name" value="Type I PLP-dependent aspartate aminotransferase-like (Major domain)"/>
    <property type="match status" value="1"/>
</dbReference>
<evidence type="ECO:0000256" key="7">
    <source>
        <dbReference type="RuleBase" id="RU000382"/>
    </source>
</evidence>
<evidence type="ECO:0000256" key="5">
    <source>
        <dbReference type="ARBA" id="ARBA00023239"/>
    </source>
</evidence>
<gene>
    <name evidence="9" type="ORF">QYM36_009023</name>
</gene>
<accession>A0AA88HP50</accession>
<dbReference type="GO" id="GO:0016831">
    <property type="term" value="F:carboxy-lyase activity"/>
    <property type="evidence" value="ECO:0007669"/>
    <property type="project" value="UniProtKB-KW"/>
</dbReference>
<keyword evidence="3" id="KW-0210">Decarboxylase</keyword>
<dbReference type="InterPro" id="IPR015424">
    <property type="entry name" value="PyrdxlP-dep_Trfase"/>
</dbReference>
<comment type="cofactor">
    <cofactor evidence="1 6 7">
        <name>pyridoxal 5'-phosphate</name>
        <dbReference type="ChEBI" id="CHEBI:597326"/>
    </cofactor>
</comment>
<protein>
    <recommendedName>
        <fullName evidence="11">Glutamate decarboxylase</fullName>
    </recommendedName>
</protein>
<dbReference type="GO" id="GO:0030170">
    <property type="term" value="F:pyridoxal phosphate binding"/>
    <property type="evidence" value="ECO:0007669"/>
    <property type="project" value="InterPro"/>
</dbReference>
<evidence type="ECO:0000256" key="1">
    <source>
        <dbReference type="ARBA" id="ARBA00001933"/>
    </source>
</evidence>
<sequence length="468" mass="53301">MASLSREALQQENKFVMETAKLIEKEILSSPPTRKEKVINFLHPQELIDRVDFKLNESGMNQEQLLKLCKDAIKYSVRTSNPMFVNQLYHAADPYSLAGSWLTEALNTNQHTFEAAPFFIVLEQLLLREVRSIIGWESGDGIFAPGGSIGNMYAMTLARHHKYPEAKRKGLAQCGHLVAFTSDEAHYSIKKSANWIGLGMDNVITVKTNEFGEMIPAELDFAMVKAKSEGKIPFFVNATCGTTVLGASDSFVAVGEICKKHDVWMHIDAAWGGSLLLSKKHRKESLKGVELADSIVWNPHKMLGASLQCTLFLTKYQNLLKECNSASATYLFQQDKFYDTQYDTGDKSMQCGRKVDVLKLWLMWKARGTNGLEHLVDNACHQALYFQSLIKERPGFRLVIPRVQCTNVCFWYVPPSLRGQEETEEWWKELGKKRLLLMYKLEETEESFLINFCLIIVYLLLVLFYFSV</sequence>
<keyword evidence="4 6" id="KW-0663">Pyridoxal phosphate</keyword>
<name>A0AA88HP50_ARTSF</name>
<keyword evidence="5 7" id="KW-0456">Lyase</keyword>
<evidence type="ECO:0000313" key="9">
    <source>
        <dbReference type="EMBL" id="KAK2714653.1"/>
    </source>
</evidence>
<evidence type="ECO:0000256" key="3">
    <source>
        <dbReference type="ARBA" id="ARBA00022793"/>
    </source>
</evidence>
<dbReference type="SUPFAM" id="SSF53383">
    <property type="entry name" value="PLP-dependent transferases"/>
    <property type="match status" value="1"/>
</dbReference>
<dbReference type="InterPro" id="IPR002129">
    <property type="entry name" value="PyrdxlP-dep_de-COase"/>
</dbReference>
<comment type="caution">
    <text evidence="9">The sequence shown here is derived from an EMBL/GenBank/DDBJ whole genome shotgun (WGS) entry which is preliminary data.</text>
</comment>
<dbReference type="Pfam" id="PF00282">
    <property type="entry name" value="Pyridoxal_deC"/>
    <property type="match status" value="1"/>
</dbReference>
<evidence type="ECO:0000256" key="2">
    <source>
        <dbReference type="ARBA" id="ARBA00009533"/>
    </source>
</evidence>
<dbReference type="InterPro" id="IPR015421">
    <property type="entry name" value="PyrdxlP-dep_Trfase_major"/>
</dbReference>
<comment type="similarity">
    <text evidence="2 7">Belongs to the group II decarboxylase family.</text>
</comment>
<dbReference type="EMBL" id="JAVRJZ010000013">
    <property type="protein sequence ID" value="KAK2714653.1"/>
    <property type="molecule type" value="Genomic_DNA"/>
</dbReference>
<evidence type="ECO:0008006" key="11">
    <source>
        <dbReference type="Google" id="ProtNLM"/>
    </source>
</evidence>
<organism evidence="9 10">
    <name type="scientific">Artemia franciscana</name>
    <name type="common">Brine shrimp</name>
    <name type="synonym">Artemia sanfranciscana</name>
    <dbReference type="NCBI Taxonomy" id="6661"/>
    <lineage>
        <taxon>Eukaryota</taxon>
        <taxon>Metazoa</taxon>
        <taxon>Ecdysozoa</taxon>
        <taxon>Arthropoda</taxon>
        <taxon>Crustacea</taxon>
        <taxon>Branchiopoda</taxon>
        <taxon>Anostraca</taxon>
        <taxon>Artemiidae</taxon>
        <taxon>Artemia</taxon>
    </lineage>
</organism>
<keyword evidence="8" id="KW-0472">Membrane</keyword>
<dbReference type="Gene3D" id="3.90.1150.170">
    <property type="match status" value="1"/>
</dbReference>
<evidence type="ECO:0000313" key="10">
    <source>
        <dbReference type="Proteomes" id="UP001187531"/>
    </source>
</evidence>
<evidence type="ECO:0000256" key="8">
    <source>
        <dbReference type="SAM" id="Phobius"/>
    </source>
</evidence>
<dbReference type="AlphaFoldDB" id="A0AA88HP50"/>
<keyword evidence="8" id="KW-0812">Transmembrane</keyword>
<feature type="transmembrane region" description="Helical" evidence="8">
    <location>
        <begin position="448"/>
        <end position="466"/>
    </location>
</feature>
<evidence type="ECO:0000256" key="6">
    <source>
        <dbReference type="PIRSR" id="PIRSR602129-50"/>
    </source>
</evidence>
<dbReference type="PANTHER" id="PTHR45677">
    <property type="entry name" value="GLUTAMATE DECARBOXYLASE-RELATED"/>
    <property type="match status" value="1"/>
</dbReference>
<dbReference type="GO" id="GO:0019752">
    <property type="term" value="P:carboxylic acid metabolic process"/>
    <property type="evidence" value="ECO:0007669"/>
    <property type="project" value="InterPro"/>
</dbReference>
<feature type="modified residue" description="N6-(pyridoxal phosphate)lysine" evidence="6">
    <location>
        <position position="301"/>
    </location>
</feature>
<dbReference type="Proteomes" id="UP001187531">
    <property type="component" value="Unassembled WGS sequence"/>
</dbReference>